<dbReference type="EMBL" id="VUOA01000036">
    <property type="protein sequence ID" value="KAA2235304.1"/>
    <property type="molecule type" value="Genomic_DNA"/>
</dbReference>
<dbReference type="Proteomes" id="UP000323142">
    <property type="component" value="Unassembled WGS sequence"/>
</dbReference>
<feature type="transmembrane region" description="Helical" evidence="2">
    <location>
        <begin position="123"/>
        <end position="141"/>
    </location>
</feature>
<dbReference type="AlphaFoldDB" id="A0A5B2V8D0"/>
<evidence type="ECO:0000256" key="1">
    <source>
        <dbReference type="SAM" id="MobiDB-lite"/>
    </source>
</evidence>
<keyword evidence="2" id="KW-0472">Membrane</keyword>
<name>A0A5B2V8D0_9HYPH</name>
<proteinExistence type="predicted"/>
<protein>
    <submittedName>
        <fullName evidence="3">Uncharacterized protein</fullName>
    </submittedName>
</protein>
<evidence type="ECO:0000313" key="4">
    <source>
        <dbReference type="Proteomes" id="UP000323142"/>
    </source>
</evidence>
<keyword evidence="4" id="KW-1185">Reference proteome</keyword>
<organism evidence="3 4">
    <name type="scientific">Salinarimonas soli</name>
    <dbReference type="NCBI Taxonomy" id="1638099"/>
    <lineage>
        <taxon>Bacteria</taxon>
        <taxon>Pseudomonadati</taxon>
        <taxon>Pseudomonadota</taxon>
        <taxon>Alphaproteobacteria</taxon>
        <taxon>Hyphomicrobiales</taxon>
        <taxon>Salinarimonadaceae</taxon>
        <taxon>Salinarimonas</taxon>
    </lineage>
</organism>
<evidence type="ECO:0000313" key="3">
    <source>
        <dbReference type="EMBL" id="KAA2235304.1"/>
    </source>
</evidence>
<reference evidence="3 4" key="1">
    <citation type="submission" date="2019-09" db="EMBL/GenBank/DDBJ databases">
        <title>Salinarimonas rosea gen. nov., sp. nov., a new member of the a-2 subgroup of the Proteobacteria.</title>
        <authorList>
            <person name="Liu J."/>
        </authorList>
    </citation>
    <scope>NUCLEOTIDE SEQUENCE [LARGE SCALE GENOMIC DNA]</scope>
    <source>
        <strain evidence="3 4">BN140002</strain>
    </source>
</reference>
<feature type="region of interest" description="Disordered" evidence="1">
    <location>
        <begin position="1"/>
        <end position="29"/>
    </location>
</feature>
<comment type="caution">
    <text evidence="3">The sequence shown here is derived from an EMBL/GenBank/DDBJ whole genome shotgun (WGS) entry which is preliminary data.</text>
</comment>
<accession>A0A5B2V8D0</accession>
<dbReference type="RefSeq" id="WP_149820862.1">
    <property type="nucleotide sequence ID" value="NZ_VUOA01000036.1"/>
</dbReference>
<keyword evidence="2" id="KW-1133">Transmembrane helix</keyword>
<sequence length="163" mass="17049">MRSDATDPSRPSVAPGWAPVGGEGVTRGWPASFGVRLAGAFPPPAPPAAPVVNLAERRASEAARSAPRRVPEEDMLDLGRPVAAPANRPADDDVLDLATLPAHPAPRSAPIPFPTPGERRRRILYLGAAAIIMATGLAHTFKTAKTTRAILVPDAAVPDHRVT</sequence>
<keyword evidence="2" id="KW-0812">Transmembrane</keyword>
<feature type="region of interest" description="Disordered" evidence="1">
    <location>
        <begin position="58"/>
        <end position="77"/>
    </location>
</feature>
<reference evidence="3 4" key="2">
    <citation type="submission" date="2019-09" db="EMBL/GenBank/DDBJ databases">
        <authorList>
            <person name="Jin C."/>
        </authorList>
    </citation>
    <scope>NUCLEOTIDE SEQUENCE [LARGE SCALE GENOMIC DNA]</scope>
    <source>
        <strain evidence="3 4">BN140002</strain>
    </source>
</reference>
<gene>
    <name evidence="3" type="ORF">F0L46_20010</name>
</gene>
<evidence type="ECO:0000256" key="2">
    <source>
        <dbReference type="SAM" id="Phobius"/>
    </source>
</evidence>